<feature type="non-terminal residue" evidence="1">
    <location>
        <position position="1"/>
    </location>
</feature>
<dbReference type="AlphaFoldDB" id="A0A6A6X5Z6"/>
<evidence type="ECO:0000313" key="2">
    <source>
        <dbReference type="Proteomes" id="UP000799757"/>
    </source>
</evidence>
<evidence type="ECO:0000313" key="1">
    <source>
        <dbReference type="EMBL" id="KAF2791668.1"/>
    </source>
</evidence>
<accession>A0A6A6X5Z6</accession>
<sequence length="227" mass="23851">LLRNHLHNLAAVTAPVIVAIRTALVDCVVASLQAAGAAVPPISDALGAGCRRGIVSAVSMTKSSRGRGTSVEEFEVRGRERAGVVWRARRKGREEVYARGLQHDVRRGAGGRGGCWREVGRCRDQRRTAGEVEALGMSSPGFGCRAGVLVPGHGGDGGGVGGKGRCGRGLAFQVGVKGVISKVQCASAALEVKDEDECEERRGKCAAPLFIELRDLKDAFLCYSAMP</sequence>
<organism evidence="1 2">
    <name type="scientific">Melanomma pulvis-pyrius CBS 109.77</name>
    <dbReference type="NCBI Taxonomy" id="1314802"/>
    <lineage>
        <taxon>Eukaryota</taxon>
        <taxon>Fungi</taxon>
        <taxon>Dikarya</taxon>
        <taxon>Ascomycota</taxon>
        <taxon>Pezizomycotina</taxon>
        <taxon>Dothideomycetes</taxon>
        <taxon>Pleosporomycetidae</taxon>
        <taxon>Pleosporales</taxon>
        <taxon>Melanommataceae</taxon>
        <taxon>Melanomma</taxon>
    </lineage>
</organism>
<keyword evidence="2" id="KW-1185">Reference proteome</keyword>
<reference evidence="1" key="1">
    <citation type="journal article" date="2020" name="Stud. Mycol.">
        <title>101 Dothideomycetes genomes: a test case for predicting lifestyles and emergence of pathogens.</title>
        <authorList>
            <person name="Haridas S."/>
            <person name="Albert R."/>
            <person name="Binder M."/>
            <person name="Bloem J."/>
            <person name="Labutti K."/>
            <person name="Salamov A."/>
            <person name="Andreopoulos B."/>
            <person name="Baker S."/>
            <person name="Barry K."/>
            <person name="Bills G."/>
            <person name="Bluhm B."/>
            <person name="Cannon C."/>
            <person name="Castanera R."/>
            <person name="Culley D."/>
            <person name="Daum C."/>
            <person name="Ezra D."/>
            <person name="Gonzalez J."/>
            <person name="Henrissat B."/>
            <person name="Kuo A."/>
            <person name="Liang C."/>
            <person name="Lipzen A."/>
            <person name="Lutzoni F."/>
            <person name="Magnuson J."/>
            <person name="Mondo S."/>
            <person name="Nolan M."/>
            <person name="Ohm R."/>
            <person name="Pangilinan J."/>
            <person name="Park H.-J."/>
            <person name="Ramirez L."/>
            <person name="Alfaro M."/>
            <person name="Sun H."/>
            <person name="Tritt A."/>
            <person name="Yoshinaga Y."/>
            <person name="Zwiers L.-H."/>
            <person name="Turgeon B."/>
            <person name="Goodwin S."/>
            <person name="Spatafora J."/>
            <person name="Crous P."/>
            <person name="Grigoriev I."/>
        </authorList>
    </citation>
    <scope>NUCLEOTIDE SEQUENCE</scope>
    <source>
        <strain evidence="1">CBS 109.77</strain>
    </source>
</reference>
<name>A0A6A6X5Z6_9PLEO</name>
<protein>
    <submittedName>
        <fullName evidence="1">Uncharacterized protein</fullName>
    </submittedName>
</protein>
<gene>
    <name evidence="1" type="ORF">K505DRAFT_388763</name>
</gene>
<dbReference type="EMBL" id="MU002007">
    <property type="protein sequence ID" value="KAF2791668.1"/>
    <property type="molecule type" value="Genomic_DNA"/>
</dbReference>
<proteinExistence type="predicted"/>
<dbReference type="Proteomes" id="UP000799757">
    <property type="component" value="Unassembled WGS sequence"/>
</dbReference>